<evidence type="ECO:0000256" key="7">
    <source>
        <dbReference type="PROSITE-ProRule" id="PRU01360"/>
    </source>
</evidence>
<gene>
    <name evidence="11" type="ORF">ACFSQJ_09560</name>
</gene>
<dbReference type="PANTHER" id="PTHR40980">
    <property type="entry name" value="PLUG DOMAIN-CONTAINING PROTEIN"/>
    <property type="match status" value="1"/>
</dbReference>
<keyword evidence="5 7" id="KW-0472">Membrane</keyword>
<evidence type="ECO:0000259" key="9">
    <source>
        <dbReference type="Pfam" id="PF07715"/>
    </source>
</evidence>
<evidence type="ECO:0000256" key="2">
    <source>
        <dbReference type="ARBA" id="ARBA00022448"/>
    </source>
</evidence>
<evidence type="ECO:0000313" key="11">
    <source>
        <dbReference type="EMBL" id="MFD2587176.1"/>
    </source>
</evidence>
<protein>
    <submittedName>
        <fullName evidence="11">TonB-dependent receptor domain-containing protein</fullName>
    </submittedName>
</protein>
<dbReference type="InterPro" id="IPR039426">
    <property type="entry name" value="TonB-dep_rcpt-like"/>
</dbReference>
<evidence type="ECO:0000256" key="5">
    <source>
        <dbReference type="ARBA" id="ARBA00023136"/>
    </source>
</evidence>
<evidence type="ECO:0000256" key="8">
    <source>
        <dbReference type="SAM" id="SignalP"/>
    </source>
</evidence>
<dbReference type="Pfam" id="PF14905">
    <property type="entry name" value="OMP_b-brl_3"/>
    <property type="match status" value="1"/>
</dbReference>
<reference evidence="12" key="1">
    <citation type="journal article" date="2019" name="Int. J. Syst. Evol. Microbiol.">
        <title>The Global Catalogue of Microorganisms (GCM) 10K type strain sequencing project: providing services to taxonomists for standard genome sequencing and annotation.</title>
        <authorList>
            <consortium name="The Broad Institute Genomics Platform"/>
            <consortium name="The Broad Institute Genome Sequencing Center for Infectious Disease"/>
            <person name="Wu L."/>
            <person name="Ma J."/>
        </authorList>
    </citation>
    <scope>NUCLEOTIDE SEQUENCE [LARGE SCALE GENOMIC DNA]</scope>
    <source>
        <strain evidence="12">KCTC 52368</strain>
    </source>
</reference>
<dbReference type="RefSeq" id="WP_377766735.1">
    <property type="nucleotide sequence ID" value="NZ_JBHULB010000011.1"/>
</dbReference>
<dbReference type="Gene3D" id="2.170.130.10">
    <property type="entry name" value="TonB-dependent receptor, plug domain"/>
    <property type="match status" value="1"/>
</dbReference>
<dbReference type="SUPFAM" id="SSF49464">
    <property type="entry name" value="Carboxypeptidase regulatory domain-like"/>
    <property type="match status" value="1"/>
</dbReference>
<dbReference type="InterPro" id="IPR036942">
    <property type="entry name" value="Beta-barrel_TonB_sf"/>
</dbReference>
<keyword evidence="12" id="KW-1185">Reference proteome</keyword>
<comment type="similarity">
    <text evidence="7">Belongs to the TonB-dependent receptor family.</text>
</comment>
<evidence type="ECO:0000259" key="10">
    <source>
        <dbReference type="Pfam" id="PF14905"/>
    </source>
</evidence>
<dbReference type="InterPro" id="IPR008969">
    <property type="entry name" value="CarboxyPept-like_regulatory"/>
</dbReference>
<dbReference type="Proteomes" id="UP001597526">
    <property type="component" value="Unassembled WGS sequence"/>
</dbReference>
<dbReference type="InterPro" id="IPR041700">
    <property type="entry name" value="OMP_b-brl_3"/>
</dbReference>
<organism evidence="11 12">
    <name type="scientific">Croceitalea marina</name>
    <dbReference type="NCBI Taxonomy" id="1775166"/>
    <lineage>
        <taxon>Bacteria</taxon>
        <taxon>Pseudomonadati</taxon>
        <taxon>Bacteroidota</taxon>
        <taxon>Flavobacteriia</taxon>
        <taxon>Flavobacteriales</taxon>
        <taxon>Flavobacteriaceae</taxon>
        <taxon>Croceitalea</taxon>
    </lineage>
</organism>
<keyword evidence="6 7" id="KW-0998">Cell outer membrane</keyword>
<feature type="domain" description="Outer membrane protein beta-barrel" evidence="10">
    <location>
        <begin position="385"/>
        <end position="786"/>
    </location>
</feature>
<feature type="signal peptide" evidence="8">
    <location>
        <begin position="1"/>
        <end position="18"/>
    </location>
</feature>
<keyword evidence="8" id="KW-0732">Signal</keyword>
<evidence type="ECO:0000256" key="1">
    <source>
        <dbReference type="ARBA" id="ARBA00004571"/>
    </source>
</evidence>
<dbReference type="SUPFAM" id="SSF56935">
    <property type="entry name" value="Porins"/>
    <property type="match status" value="1"/>
</dbReference>
<keyword evidence="3 7" id="KW-1134">Transmembrane beta strand</keyword>
<proteinExistence type="inferred from homology"/>
<evidence type="ECO:0000256" key="6">
    <source>
        <dbReference type="ARBA" id="ARBA00023237"/>
    </source>
</evidence>
<dbReference type="InterPro" id="IPR037066">
    <property type="entry name" value="Plug_dom_sf"/>
</dbReference>
<dbReference type="Gene3D" id="2.40.170.20">
    <property type="entry name" value="TonB-dependent receptor, beta-barrel domain"/>
    <property type="match status" value="1"/>
</dbReference>
<evidence type="ECO:0000256" key="4">
    <source>
        <dbReference type="ARBA" id="ARBA00022692"/>
    </source>
</evidence>
<dbReference type="Pfam" id="PF07715">
    <property type="entry name" value="Plug"/>
    <property type="match status" value="1"/>
</dbReference>
<keyword evidence="11" id="KW-0675">Receptor</keyword>
<feature type="chain" id="PRO_5047305959" evidence="8">
    <location>
        <begin position="19"/>
        <end position="810"/>
    </location>
</feature>
<feature type="domain" description="TonB-dependent receptor plug" evidence="9">
    <location>
        <begin position="148"/>
        <end position="225"/>
    </location>
</feature>
<accession>A0ABW5MXQ0</accession>
<dbReference type="PANTHER" id="PTHR40980:SF4">
    <property type="entry name" value="TONB-DEPENDENT RECEPTOR-LIKE BETA-BARREL DOMAIN-CONTAINING PROTEIN"/>
    <property type="match status" value="1"/>
</dbReference>
<keyword evidence="4 7" id="KW-0812">Transmembrane</keyword>
<dbReference type="PROSITE" id="PS52016">
    <property type="entry name" value="TONB_DEPENDENT_REC_3"/>
    <property type="match status" value="1"/>
</dbReference>
<comment type="caution">
    <text evidence="11">The sequence shown here is derived from an EMBL/GenBank/DDBJ whole genome shotgun (WGS) entry which is preliminary data.</text>
</comment>
<evidence type="ECO:0000313" key="12">
    <source>
        <dbReference type="Proteomes" id="UP001597526"/>
    </source>
</evidence>
<name>A0ABW5MXQ0_9FLAO</name>
<comment type="subcellular location">
    <subcellularLocation>
        <location evidence="1 7">Cell outer membrane</location>
        <topology evidence="1 7">Multi-pass membrane protein</topology>
    </subcellularLocation>
</comment>
<keyword evidence="2 7" id="KW-0813">Transport</keyword>
<dbReference type="EMBL" id="JBHULB010000011">
    <property type="protein sequence ID" value="MFD2587176.1"/>
    <property type="molecule type" value="Genomic_DNA"/>
</dbReference>
<dbReference type="Gene3D" id="2.60.40.1120">
    <property type="entry name" value="Carboxypeptidase-like, regulatory domain"/>
    <property type="match status" value="1"/>
</dbReference>
<sequence>MKKLLLLTLVLNLTTLIAQRPQGQRPNIKVTGKVIEKGSGDPLEYATLVLQSVRNPQEVTGGITNLDGVFEVEAPAGMYNISVEFISYKTFRKEKQLLRSDTDLGTITLSIDVEQLAEVDVIAERTTVELRLDKKIYNVGKDLTVSGGTVSDVLDNVPSVSVDVEGNVQLRGNDDVRILINGKPSAITGLNSTDALRQLPAESIEKVEVITSPSARYDAEGSGGIINIILRRSKLQGLNGALTTNLGYPYSAGINGNLNYRTGDLNIFTNTGYNYRQRPGNSFNATNFFDATGAFTNSIREERDIERERKGYNVNFGVEWYVNKTSSITQSIFLRSSNNSSETTNTFFQTDALGDTSSGFRFDPETEDDKTFQYSLNYDKQFNGNSDHKLTFAFQYETSDESEESLIIQNGFDSESVATIEDQRRVFMQSDYVVPIGENGQFELGYRGDFNKLNTDYDVVFISPTIAELGITNPSNVLDYKETINAVYTQFGTKIKKFSFLSGLRYESTRLIINQIETGDFNRNNFDGLFPTLNLNYEFNEMESLQFGYNRRIRRPRSRFLNPFPSRSSPTNLFQGNPNLTPSFSNQVDFGYLKRYKKLTLNSSIYFARATDVITFITEDTEEDTVFDGEQVSIIRRTPVNLAKNDRYGFEMNANYRPTKKWNINGNVNLFNLITRGDFNGQNFDADNLSWFVRLNNKITLPGKVDWQTRLFYRGPSETAQTKNQGIFSMSLAFSKDLFKEKASLAFNISDVFNSQRRVSETVTPFFNSDSKFQWRVRSYNLSFTYRFNQKKKRSQGRQGDDGGGEEFEG</sequence>
<dbReference type="InterPro" id="IPR012910">
    <property type="entry name" value="Plug_dom"/>
</dbReference>
<evidence type="ECO:0000256" key="3">
    <source>
        <dbReference type="ARBA" id="ARBA00022452"/>
    </source>
</evidence>
<dbReference type="Pfam" id="PF13715">
    <property type="entry name" value="CarbopepD_reg_2"/>
    <property type="match status" value="1"/>
</dbReference>